<comment type="caution">
    <text evidence="1">The sequence shown here is derived from an EMBL/GenBank/DDBJ whole genome shotgun (WGS) entry which is preliminary data.</text>
</comment>
<accession>A0ACC0W1T1</accession>
<dbReference type="EMBL" id="CM047583">
    <property type="protein sequence ID" value="KAI9912482.1"/>
    <property type="molecule type" value="Genomic_DNA"/>
</dbReference>
<dbReference type="Proteomes" id="UP001163321">
    <property type="component" value="Chromosome 4"/>
</dbReference>
<keyword evidence="2" id="KW-1185">Reference proteome</keyword>
<proteinExistence type="predicted"/>
<sequence>MDDAQLLNELFRFKHKRPSDCQDASMCHTLAKWFAAFVEQLEAVEDPPVPCGRLEPLADDRRVSAAVFSVHEVQVLEKVAQRLTATSGKHKRGDVWFDPWLPQYGCVVQRSQLNATIVRMEVVFADGWERALHFVLSGECVHSAIPTTHHILHCADLDMDIEARFSTAFTSNLREAQRFKGNERSAAKNEVGHQKTPQFIAAVVRQTVNALMENVVGYGTASTAPGGGTTDVGLHTGGRARDTCWAVVQAAIARNLCSEPGLLKKIMIAFKLSVLQVAMSEVEMSQSSIKDGCACVNDLFYMLEVIVQSVVELVEGGYDVSLLENTCAGLRSRIDGFAAVLNGQTATKYVLPNETELNKVCQLDGNFSVTSPKRMNDFHSCETNETRHRRALENLEGCCFLDGNSCTMNELLRWDRSTNFPASYKSILRLRTYEAFMFERALLLCASRQETADDMYSLKDIQTLVTLYQQVVSSWRTLPRKTSVLDMEQRSREMLVMWIAFCLVHRQCIKEVPLCAQNNIALDWQNLKVAVLSDKAAIAALQQVAQYIRTWNSPQHSSSPRIFFDLGCKMPRCLLCATYVREKWREVEKKKQEAANLRDSIARQNQNLVSQRRLLAEEEERLSKFSMCKYQEYAYKRQLQRVIRDIQSAISQTEATLRRTLAMPSFLVRPLPPAKCNAIQVIFMLNIPRNIEILGSLCLTAQRSLAPVSATPDMCSLPSLSSTTW</sequence>
<gene>
    <name evidence="1" type="ORF">PsorP6_005459</name>
</gene>
<evidence type="ECO:0000313" key="2">
    <source>
        <dbReference type="Proteomes" id="UP001163321"/>
    </source>
</evidence>
<name>A0ACC0W1T1_9STRA</name>
<organism evidence="1 2">
    <name type="scientific">Peronosclerospora sorghi</name>
    <dbReference type="NCBI Taxonomy" id="230839"/>
    <lineage>
        <taxon>Eukaryota</taxon>
        <taxon>Sar</taxon>
        <taxon>Stramenopiles</taxon>
        <taxon>Oomycota</taxon>
        <taxon>Peronosporomycetes</taxon>
        <taxon>Peronosporales</taxon>
        <taxon>Peronosporaceae</taxon>
        <taxon>Peronosclerospora</taxon>
    </lineage>
</organism>
<protein>
    <submittedName>
        <fullName evidence="1">Uncharacterized protein</fullName>
    </submittedName>
</protein>
<evidence type="ECO:0000313" key="1">
    <source>
        <dbReference type="EMBL" id="KAI9912482.1"/>
    </source>
</evidence>
<reference evidence="1 2" key="1">
    <citation type="journal article" date="2022" name="bioRxiv">
        <title>The genome of the oomycete Peronosclerospora sorghi, a cosmopolitan pathogen of maize and sorghum, is inflated with dispersed pseudogenes.</title>
        <authorList>
            <person name="Fletcher K."/>
            <person name="Martin F."/>
            <person name="Isakeit T."/>
            <person name="Cavanaugh K."/>
            <person name="Magill C."/>
            <person name="Michelmore R."/>
        </authorList>
    </citation>
    <scope>NUCLEOTIDE SEQUENCE [LARGE SCALE GENOMIC DNA]</scope>
    <source>
        <strain evidence="1">P6</strain>
    </source>
</reference>